<dbReference type="GO" id="GO:0005576">
    <property type="term" value="C:extracellular region"/>
    <property type="evidence" value="ECO:0007669"/>
    <property type="project" value="UniProtKB-SubCell"/>
</dbReference>
<feature type="domain" description="Granulins" evidence="5">
    <location>
        <begin position="50"/>
        <end position="63"/>
    </location>
</feature>
<comment type="similarity">
    <text evidence="2">Belongs to the granulin family.</text>
</comment>
<dbReference type="SMART" id="SM00277">
    <property type="entry name" value="GRAN"/>
    <property type="match status" value="2"/>
</dbReference>
<accession>A0A671SCU0</accession>
<evidence type="ECO:0000256" key="2">
    <source>
        <dbReference type="ARBA" id="ARBA00010093"/>
    </source>
</evidence>
<protein>
    <recommendedName>
        <fullName evidence="5">Granulins domain-containing protein</fullName>
    </recommendedName>
</protein>
<dbReference type="PANTHER" id="PTHR12274">
    <property type="entry name" value="GRANULIN"/>
    <property type="match status" value="1"/>
</dbReference>
<dbReference type="AlphaFoldDB" id="A0A671SCU0"/>
<keyword evidence="4" id="KW-1015">Disulfide bond</keyword>
<comment type="subcellular location">
    <subcellularLocation>
        <location evidence="1">Secreted</location>
    </subcellularLocation>
</comment>
<sequence>MAKSVSHDSSEIIHRVLCDSQTSCPDHTTCCLVEKTNKWGCCPLPNAVCCTDGEHCCPANYECDVTRVSCIRGDVVIPWYNNISVQSTPAPSLDLGTVECDEQSSCSADSTCCHLSTGEWGCCPLPEVRICVYGLATENLFTFNRFNAPLICHRLFAAQTRSTAVPKATGVTCVDAPA</sequence>
<proteinExistence type="inferred from homology"/>
<evidence type="ECO:0000256" key="3">
    <source>
        <dbReference type="ARBA" id="ARBA00022525"/>
    </source>
</evidence>
<evidence type="ECO:0000256" key="4">
    <source>
        <dbReference type="ARBA" id="ARBA00023157"/>
    </source>
</evidence>
<evidence type="ECO:0000313" key="7">
    <source>
        <dbReference type="Proteomes" id="UP000472260"/>
    </source>
</evidence>
<keyword evidence="7" id="KW-1185">Reference proteome</keyword>
<reference evidence="6" key="1">
    <citation type="submission" date="2025-08" db="UniProtKB">
        <authorList>
            <consortium name="Ensembl"/>
        </authorList>
    </citation>
    <scope>IDENTIFICATION</scope>
</reference>
<dbReference type="InterPro" id="IPR000118">
    <property type="entry name" value="Granulin"/>
</dbReference>
<dbReference type="PROSITE" id="PS00799">
    <property type="entry name" value="GRANULINS"/>
    <property type="match status" value="1"/>
</dbReference>
<evidence type="ECO:0000313" key="6">
    <source>
        <dbReference type="Ensembl" id="ENSSANP00000093501.1"/>
    </source>
</evidence>
<dbReference type="Pfam" id="PF00396">
    <property type="entry name" value="Granulin"/>
    <property type="match status" value="1"/>
</dbReference>
<dbReference type="Ensembl" id="ENSSANT00000099310.1">
    <property type="protein sequence ID" value="ENSSANP00000093501.1"/>
    <property type="gene ID" value="ENSSANG00000046085.1"/>
</dbReference>
<dbReference type="Proteomes" id="UP000472260">
    <property type="component" value="Unassembled WGS sequence"/>
</dbReference>
<dbReference type="Gene3D" id="2.10.25.160">
    <property type="entry name" value="Granulin"/>
    <property type="match status" value="2"/>
</dbReference>
<keyword evidence="3" id="KW-0964">Secreted</keyword>
<organism evidence="6 7">
    <name type="scientific">Sinocyclocheilus anshuiensis</name>
    <dbReference type="NCBI Taxonomy" id="1608454"/>
    <lineage>
        <taxon>Eukaryota</taxon>
        <taxon>Metazoa</taxon>
        <taxon>Chordata</taxon>
        <taxon>Craniata</taxon>
        <taxon>Vertebrata</taxon>
        <taxon>Euteleostomi</taxon>
        <taxon>Actinopterygii</taxon>
        <taxon>Neopterygii</taxon>
        <taxon>Teleostei</taxon>
        <taxon>Ostariophysi</taxon>
        <taxon>Cypriniformes</taxon>
        <taxon>Cyprinidae</taxon>
        <taxon>Cyprininae</taxon>
        <taxon>Sinocyclocheilus</taxon>
    </lineage>
</organism>
<dbReference type="InterPro" id="IPR039036">
    <property type="entry name" value="Granulin_fam"/>
</dbReference>
<dbReference type="InterPro" id="IPR037277">
    <property type="entry name" value="Granulin_sf"/>
</dbReference>
<evidence type="ECO:0000259" key="5">
    <source>
        <dbReference type="PROSITE" id="PS00799"/>
    </source>
</evidence>
<name>A0A671SCU0_9TELE</name>
<evidence type="ECO:0000256" key="1">
    <source>
        <dbReference type="ARBA" id="ARBA00004613"/>
    </source>
</evidence>
<dbReference type="SUPFAM" id="SSF57277">
    <property type="entry name" value="Granulin repeat"/>
    <property type="match status" value="2"/>
</dbReference>
<reference evidence="6" key="2">
    <citation type="submission" date="2025-09" db="UniProtKB">
        <authorList>
            <consortium name="Ensembl"/>
        </authorList>
    </citation>
    <scope>IDENTIFICATION</scope>
</reference>
<dbReference type="PANTHER" id="PTHR12274:SF3">
    <property type="entry name" value="PROGRANULIN"/>
    <property type="match status" value="1"/>
</dbReference>